<evidence type="ECO:0000256" key="5">
    <source>
        <dbReference type="PROSITE-ProRule" id="PRU00108"/>
    </source>
</evidence>
<dbReference type="GO" id="GO:0003677">
    <property type="term" value="F:DNA binding"/>
    <property type="evidence" value="ECO:0007669"/>
    <property type="project" value="UniProtKB-UniRule"/>
</dbReference>
<evidence type="ECO:0000313" key="10">
    <source>
        <dbReference type="Proteomes" id="UP001634394"/>
    </source>
</evidence>
<proteinExistence type="predicted"/>
<dbReference type="Pfam" id="PF00046">
    <property type="entry name" value="Homeodomain"/>
    <property type="match status" value="1"/>
</dbReference>
<keyword evidence="4 5" id="KW-0539">Nucleus</keyword>
<dbReference type="SUPFAM" id="SSF46689">
    <property type="entry name" value="Homeodomain-like"/>
    <property type="match status" value="1"/>
</dbReference>
<comment type="subcellular location">
    <subcellularLocation>
        <location evidence="1 5 6">Nucleus</location>
    </subcellularLocation>
</comment>
<dbReference type="InterPro" id="IPR050848">
    <property type="entry name" value="Homeobox_TF"/>
</dbReference>
<keyword evidence="10" id="KW-1185">Reference proteome</keyword>
<feature type="domain" description="Homeobox" evidence="8">
    <location>
        <begin position="187"/>
        <end position="247"/>
    </location>
</feature>
<protein>
    <recommendedName>
        <fullName evidence="8">Homeobox domain-containing protein</fullName>
    </recommendedName>
</protein>
<dbReference type="AlphaFoldDB" id="A0ABD3TKU1"/>
<dbReference type="InterPro" id="IPR020479">
    <property type="entry name" value="HD_metazoa"/>
</dbReference>
<keyword evidence="2 5" id="KW-0238">DNA-binding</keyword>
<dbReference type="PROSITE" id="PS50071">
    <property type="entry name" value="HOMEOBOX_2"/>
    <property type="match status" value="1"/>
</dbReference>
<dbReference type="Proteomes" id="UP001634394">
    <property type="component" value="Unassembled WGS sequence"/>
</dbReference>
<reference evidence="9 10" key="1">
    <citation type="submission" date="2024-11" db="EMBL/GenBank/DDBJ databases">
        <title>Chromosome-level genome assembly of the freshwater bivalve Anodonta woodiana.</title>
        <authorList>
            <person name="Chen X."/>
        </authorList>
    </citation>
    <scope>NUCLEOTIDE SEQUENCE [LARGE SCALE GENOMIC DNA]</scope>
    <source>
        <strain evidence="9">MN2024</strain>
        <tissue evidence="9">Gills</tissue>
    </source>
</reference>
<dbReference type="PROSITE" id="PS00027">
    <property type="entry name" value="HOMEOBOX_1"/>
    <property type="match status" value="1"/>
</dbReference>
<comment type="caution">
    <text evidence="9">The sequence shown here is derived from an EMBL/GenBank/DDBJ whole genome shotgun (WGS) entry which is preliminary data.</text>
</comment>
<feature type="region of interest" description="Disordered" evidence="7">
    <location>
        <begin position="1"/>
        <end position="22"/>
    </location>
</feature>
<dbReference type="EMBL" id="JBJQND010000018">
    <property type="protein sequence ID" value="KAL3837226.1"/>
    <property type="molecule type" value="Genomic_DNA"/>
</dbReference>
<dbReference type="InterPro" id="IPR009057">
    <property type="entry name" value="Homeodomain-like_sf"/>
</dbReference>
<evidence type="ECO:0000256" key="7">
    <source>
        <dbReference type="SAM" id="MobiDB-lite"/>
    </source>
</evidence>
<dbReference type="GO" id="GO:0005634">
    <property type="term" value="C:nucleus"/>
    <property type="evidence" value="ECO:0007669"/>
    <property type="project" value="UniProtKB-SubCell"/>
</dbReference>
<keyword evidence="3 5" id="KW-0371">Homeobox</keyword>
<evidence type="ECO:0000256" key="1">
    <source>
        <dbReference type="ARBA" id="ARBA00004123"/>
    </source>
</evidence>
<evidence type="ECO:0000313" key="9">
    <source>
        <dbReference type="EMBL" id="KAL3837226.1"/>
    </source>
</evidence>
<evidence type="ECO:0000256" key="2">
    <source>
        <dbReference type="ARBA" id="ARBA00023125"/>
    </source>
</evidence>
<evidence type="ECO:0000256" key="3">
    <source>
        <dbReference type="ARBA" id="ARBA00023155"/>
    </source>
</evidence>
<evidence type="ECO:0000256" key="4">
    <source>
        <dbReference type="ARBA" id="ARBA00023242"/>
    </source>
</evidence>
<evidence type="ECO:0000256" key="6">
    <source>
        <dbReference type="RuleBase" id="RU000682"/>
    </source>
</evidence>
<dbReference type="PRINTS" id="PR00024">
    <property type="entry name" value="HOMEOBOX"/>
</dbReference>
<dbReference type="CDD" id="cd00086">
    <property type="entry name" value="homeodomain"/>
    <property type="match status" value="1"/>
</dbReference>
<evidence type="ECO:0000259" key="8">
    <source>
        <dbReference type="PROSITE" id="PS50071"/>
    </source>
</evidence>
<organism evidence="9 10">
    <name type="scientific">Sinanodonta woodiana</name>
    <name type="common">Chinese pond mussel</name>
    <name type="synonym">Anodonta woodiana</name>
    <dbReference type="NCBI Taxonomy" id="1069815"/>
    <lineage>
        <taxon>Eukaryota</taxon>
        <taxon>Metazoa</taxon>
        <taxon>Spiralia</taxon>
        <taxon>Lophotrochozoa</taxon>
        <taxon>Mollusca</taxon>
        <taxon>Bivalvia</taxon>
        <taxon>Autobranchia</taxon>
        <taxon>Heteroconchia</taxon>
        <taxon>Palaeoheterodonta</taxon>
        <taxon>Unionida</taxon>
        <taxon>Unionoidea</taxon>
        <taxon>Unionidae</taxon>
        <taxon>Unioninae</taxon>
        <taxon>Sinanodonta</taxon>
    </lineage>
</organism>
<name>A0ABD3TKU1_SINWO</name>
<dbReference type="InterPro" id="IPR017970">
    <property type="entry name" value="Homeobox_CS"/>
</dbReference>
<dbReference type="PANTHER" id="PTHR24333:SF9">
    <property type="entry name" value="HOMEOBOX DOMAIN-CONTAINING PROTEIN"/>
    <property type="match status" value="1"/>
</dbReference>
<dbReference type="InterPro" id="IPR001356">
    <property type="entry name" value="HD"/>
</dbReference>
<feature type="DNA-binding region" description="Homeobox" evidence="5">
    <location>
        <begin position="189"/>
        <end position="248"/>
    </location>
</feature>
<dbReference type="PANTHER" id="PTHR24333">
    <property type="entry name" value="HOMEO BOX HB9 LIKE A-RELATED"/>
    <property type="match status" value="1"/>
</dbReference>
<accession>A0ABD3TKU1</accession>
<sequence>MNTAGQEIKVENLDNNNGKGVDRSMFPNCKSCTEETKHKSPLPHEPKARTRTPISYQPRISSTCNFSIDSILGKCENQRTKEDVMNREINTYKEAIESIDEENETSLRIFSSKDDSDVGISPEPSGGPNGVKKISQFGFYYEGVQLSISDLSTVDQVALFNPSLVQRQLLLEMNAQCNQIRRQRRVSVDRKPRQAYSSHQLARLEAEFRNDKYLTVNKRMDLSKELNLTETQVKTWFQNRRTKWKKQIAVRMKLINPQSLLTSPYWTILPYSYFTAIQATPSHSN</sequence>
<gene>
    <name evidence="9" type="ORF">ACJMK2_022596</name>
</gene>
<dbReference type="Gene3D" id="1.10.10.60">
    <property type="entry name" value="Homeodomain-like"/>
    <property type="match status" value="1"/>
</dbReference>
<dbReference type="SMART" id="SM00389">
    <property type="entry name" value="HOX"/>
    <property type="match status" value="1"/>
</dbReference>